<evidence type="ECO:0000256" key="1">
    <source>
        <dbReference type="SAM" id="MobiDB-lite"/>
    </source>
</evidence>
<proteinExistence type="predicted"/>
<accession>A0A6P2T698</accession>
<feature type="region of interest" description="Disordered" evidence="1">
    <location>
        <begin position="1"/>
        <end position="23"/>
    </location>
</feature>
<name>A0A6P2T698_BURL3</name>
<reference evidence="2 3" key="1">
    <citation type="submission" date="2019-09" db="EMBL/GenBank/DDBJ databases">
        <authorList>
            <person name="Depoorter E."/>
        </authorList>
    </citation>
    <scope>NUCLEOTIDE SEQUENCE [LARGE SCALE GENOMIC DNA]</scope>
    <source>
        <strain evidence="2">LMG 23254</strain>
    </source>
</reference>
<evidence type="ECO:0000313" key="2">
    <source>
        <dbReference type="EMBL" id="VWC53069.1"/>
    </source>
</evidence>
<gene>
    <name evidence="2" type="ORF">BLA23254_08101</name>
</gene>
<protein>
    <submittedName>
        <fullName evidence="2">Uncharacterized protein</fullName>
    </submittedName>
</protein>
<organism evidence="2 3">
    <name type="scientific">Burkholderia lata (strain ATCC 17760 / DSM 23089 / LMG 22485 / NCIMB 9086 / R18194 / 383)</name>
    <dbReference type="NCBI Taxonomy" id="482957"/>
    <lineage>
        <taxon>Bacteria</taxon>
        <taxon>Pseudomonadati</taxon>
        <taxon>Pseudomonadota</taxon>
        <taxon>Betaproteobacteria</taxon>
        <taxon>Burkholderiales</taxon>
        <taxon>Burkholderiaceae</taxon>
        <taxon>Burkholderia</taxon>
        <taxon>Burkholderia cepacia complex</taxon>
    </lineage>
</organism>
<dbReference type="RefSeq" id="WP_254609971.1">
    <property type="nucleotide sequence ID" value="NZ_CABVPW010000116.1"/>
</dbReference>
<sequence>MQDVQRRCDAGQMLGRADPAGKETDFYYGGVGVGIGFGLRLPKIKPPRFSLPEIKIPKIAGREVEGAGSAKSFDSAGLIYMAPAFHGTELAESDF</sequence>
<dbReference type="Proteomes" id="UP000494218">
    <property type="component" value="Unassembled WGS sequence"/>
</dbReference>
<evidence type="ECO:0000313" key="3">
    <source>
        <dbReference type="Proteomes" id="UP000494218"/>
    </source>
</evidence>
<dbReference type="AlphaFoldDB" id="A0A6P2T698"/>
<dbReference type="EMBL" id="CABVPW010000116">
    <property type="protein sequence ID" value="VWC53069.1"/>
    <property type="molecule type" value="Genomic_DNA"/>
</dbReference>